<dbReference type="EMBL" id="CM026423">
    <property type="protein sequence ID" value="KAG0582231.1"/>
    <property type="molecule type" value="Genomic_DNA"/>
</dbReference>
<evidence type="ECO:0000313" key="2">
    <source>
        <dbReference type="EMBL" id="KAG0582231.1"/>
    </source>
</evidence>
<sequence>MVTTNVSEDNVYLIVFLFIWPNMMTKSVLYIAEVHKVHKVLNIHSFDKVGGGLRIISTPIFHMSSPARLVSNTSESLLYHPSKPNLNSINSYATALCKYCKTSADSQVSIPNIL</sequence>
<name>A0A8T0IH46_CERPU</name>
<keyword evidence="1" id="KW-0812">Transmembrane</keyword>
<evidence type="ECO:0000256" key="1">
    <source>
        <dbReference type="SAM" id="Phobius"/>
    </source>
</evidence>
<reference evidence="2" key="1">
    <citation type="submission" date="2020-06" db="EMBL/GenBank/DDBJ databases">
        <title>WGS assembly of Ceratodon purpureus strain R40.</title>
        <authorList>
            <person name="Carey S.B."/>
            <person name="Jenkins J."/>
            <person name="Shu S."/>
            <person name="Lovell J.T."/>
            <person name="Sreedasyam A."/>
            <person name="Maumus F."/>
            <person name="Tiley G.P."/>
            <person name="Fernandez-Pozo N."/>
            <person name="Barry K."/>
            <person name="Chen C."/>
            <person name="Wang M."/>
            <person name="Lipzen A."/>
            <person name="Daum C."/>
            <person name="Saski C.A."/>
            <person name="Payton A.C."/>
            <person name="Mcbreen J.C."/>
            <person name="Conrad R.E."/>
            <person name="Kollar L.M."/>
            <person name="Olsson S."/>
            <person name="Huttunen S."/>
            <person name="Landis J.B."/>
            <person name="Wickett N.J."/>
            <person name="Johnson M.G."/>
            <person name="Rensing S.A."/>
            <person name="Grimwood J."/>
            <person name="Schmutz J."/>
            <person name="Mcdaniel S.F."/>
        </authorList>
    </citation>
    <scope>NUCLEOTIDE SEQUENCE</scope>
    <source>
        <strain evidence="2">R40</strain>
    </source>
</reference>
<proteinExistence type="predicted"/>
<keyword evidence="1" id="KW-0472">Membrane</keyword>
<dbReference type="AlphaFoldDB" id="A0A8T0IH46"/>
<dbReference type="Proteomes" id="UP000822688">
    <property type="component" value="Chromosome 3"/>
</dbReference>
<organism evidence="2 3">
    <name type="scientific">Ceratodon purpureus</name>
    <name type="common">Fire moss</name>
    <name type="synonym">Dicranum purpureum</name>
    <dbReference type="NCBI Taxonomy" id="3225"/>
    <lineage>
        <taxon>Eukaryota</taxon>
        <taxon>Viridiplantae</taxon>
        <taxon>Streptophyta</taxon>
        <taxon>Embryophyta</taxon>
        <taxon>Bryophyta</taxon>
        <taxon>Bryophytina</taxon>
        <taxon>Bryopsida</taxon>
        <taxon>Dicranidae</taxon>
        <taxon>Pseudoditrichales</taxon>
        <taxon>Ditrichaceae</taxon>
        <taxon>Ceratodon</taxon>
    </lineage>
</organism>
<keyword evidence="1" id="KW-1133">Transmembrane helix</keyword>
<gene>
    <name evidence="2" type="ORF">KC19_3G044700</name>
</gene>
<evidence type="ECO:0000313" key="3">
    <source>
        <dbReference type="Proteomes" id="UP000822688"/>
    </source>
</evidence>
<comment type="caution">
    <text evidence="2">The sequence shown here is derived from an EMBL/GenBank/DDBJ whole genome shotgun (WGS) entry which is preliminary data.</text>
</comment>
<protein>
    <submittedName>
        <fullName evidence="2">Uncharacterized protein</fullName>
    </submittedName>
</protein>
<keyword evidence="3" id="KW-1185">Reference proteome</keyword>
<accession>A0A8T0IH46</accession>
<feature type="transmembrane region" description="Helical" evidence="1">
    <location>
        <begin position="12"/>
        <end position="32"/>
    </location>
</feature>